<dbReference type="InterPro" id="IPR035992">
    <property type="entry name" value="Ricin_B-like_lectins"/>
</dbReference>
<protein>
    <recommendedName>
        <fullName evidence="2">Ricin B lectin domain-containing protein</fullName>
    </recommendedName>
</protein>
<dbReference type="SMART" id="SM00458">
    <property type="entry name" value="RICIN"/>
    <property type="match status" value="1"/>
</dbReference>
<keyword evidence="1" id="KW-0732">Signal</keyword>
<evidence type="ECO:0000313" key="3">
    <source>
        <dbReference type="EMBL" id="MBP2478347.1"/>
    </source>
</evidence>
<dbReference type="Proteomes" id="UP001519363">
    <property type="component" value="Unassembled WGS sequence"/>
</dbReference>
<feature type="domain" description="Ricin B lectin" evidence="2">
    <location>
        <begin position="31"/>
        <end position="155"/>
    </location>
</feature>
<dbReference type="InterPro" id="IPR000772">
    <property type="entry name" value="Ricin_B_lectin"/>
</dbReference>
<organism evidence="3 4">
    <name type="scientific">Crossiella equi</name>
    <dbReference type="NCBI Taxonomy" id="130796"/>
    <lineage>
        <taxon>Bacteria</taxon>
        <taxon>Bacillati</taxon>
        <taxon>Actinomycetota</taxon>
        <taxon>Actinomycetes</taxon>
        <taxon>Pseudonocardiales</taxon>
        <taxon>Pseudonocardiaceae</taxon>
        <taxon>Crossiella</taxon>
    </lineage>
</organism>
<name>A0ABS5APM2_9PSEU</name>
<dbReference type="SUPFAM" id="SSF50370">
    <property type="entry name" value="Ricin B-like lectins"/>
    <property type="match status" value="1"/>
</dbReference>
<evidence type="ECO:0000313" key="4">
    <source>
        <dbReference type="Proteomes" id="UP001519363"/>
    </source>
</evidence>
<reference evidence="3 4" key="1">
    <citation type="submission" date="2021-03" db="EMBL/GenBank/DDBJ databases">
        <title>Sequencing the genomes of 1000 actinobacteria strains.</title>
        <authorList>
            <person name="Klenk H.-P."/>
        </authorList>
    </citation>
    <scope>NUCLEOTIDE SEQUENCE [LARGE SCALE GENOMIC DNA]</scope>
    <source>
        <strain evidence="3 4">DSM 44580</strain>
    </source>
</reference>
<dbReference type="CDD" id="cd23385">
    <property type="entry name" value="beta-trefoil_Ricin_MRC-like"/>
    <property type="match status" value="1"/>
</dbReference>
<dbReference type="Pfam" id="PF00652">
    <property type="entry name" value="Ricin_B_lectin"/>
    <property type="match status" value="1"/>
</dbReference>
<accession>A0ABS5APM2</accession>
<dbReference type="Gene3D" id="2.80.10.50">
    <property type="match status" value="1"/>
</dbReference>
<dbReference type="PROSITE" id="PS50231">
    <property type="entry name" value="RICIN_B_LECTIN"/>
    <property type="match status" value="1"/>
</dbReference>
<proteinExistence type="predicted"/>
<evidence type="ECO:0000259" key="2">
    <source>
        <dbReference type="SMART" id="SM00458"/>
    </source>
</evidence>
<dbReference type="RefSeq" id="WP_086782783.1">
    <property type="nucleotide sequence ID" value="NZ_JAGIOO010000001.1"/>
</dbReference>
<gene>
    <name evidence="3" type="ORF">JOF53_007219</name>
</gene>
<comment type="caution">
    <text evidence="3">The sequence shown here is derived from an EMBL/GenBank/DDBJ whole genome shotgun (WGS) entry which is preliminary data.</text>
</comment>
<keyword evidence="4" id="KW-1185">Reference proteome</keyword>
<feature type="chain" id="PRO_5046817756" description="Ricin B lectin domain-containing protein" evidence="1">
    <location>
        <begin position="28"/>
        <end position="157"/>
    </location>
</feature>
<evidence type="ECO:0000256" key="1">
    <source>
        <dbReference type="SAM" id="SignalP"/>
    </source>
</evidence>
<dbReference type="EMBL" id="JAGIOO010000001">
    <property type="protein sequence ID" value="MBP2478347.1"/>
    <property type="molecule type" value="Genomic_DNA"/>
</dbReference>
<sequence>MRAHLTAAALATGIAASALFTAMPAAAAEQAGIFTIRSNMHGKCLAANGENVEVQSCAGGFAGNQLWRWDGRKLRNLDRAKCLDVKHGEINAPVQLVGDCHGNANQRWLFDGALLRTDVNGQVLSIQGNGDPSEHAGINMRNPGVGNLWQQWRTEEA</sequence>
<feature type="signal peptide" evidence="1">
    <location>
        <begin position="1"/>
        <end position="27"/>
    </location>
</feature>